<reference evidence="1 2" key="1">
    <citation type="submission" date="2020-08" db="EMBL/GenBank/DDBJ databases">
        <title>Polaribacter sp. L12M9 isolated from gut of the Korean scallop.</title>
        <authorList>
            <person name="Jeong Y.S."/>
        </authorList>
    </citation>
    <scope>NUCLEOTIDE SEQUENCE [LARGE SCALE GENOMIC DNA]</scope>
    <source>
        <strain evidence="1 2">L12M9</strain>
    </source>
</reference>
<sequence>MKHFFLLLAFFLVANINSQNNIAKIEFVDAEKKFQLEKYSESLSHLEIAKELLGSTNAKIMYLEIMANDKLIKKKLNAKTLTVGLYDSISLKIKNLSNTYISSFENSVPFEKLKEIYGINKNYKDVNVSKEMYVKIKMGIKEFEKQNRRKLENSKRDETINFLLVGDAPVFPGCKKKYKTCFDEKVKQHFYDNLDLSYFKQNNIKRIFINLVLTERGEFIYINSADYSKIIFSEIDRVTDLLPKLEPFIFRDKPTGISYSFPMRIK</sequence>
<accession>A0A7G9LC42</accession>
<evidence type="ECO:0008006" key="3">
    <source>
        <dbReference type="Google" id="ProtNLM"/>
    </source>
</evidence>
<evidence type="ECO:0000313" key="1">
    <source>
        <dbReference type="EMBL" id="QNM86191.1"/>
    </source>
</evidence>
<gene>
    <name evidence="1" type="ORF">H9W90_03465</name>
</gene>
<dbReference type="KEGG" id="ppec:H9W90_03465"/>
<evidence type="ECO:0000313" key="2">
    <source>
        <dbReference type="Proteomes" id="UP000515808"/>
    </source>
</evidence>
<dbReference type="RefSeq" id="WP_187483073.1">
    <property type="nucleotide sequence ID" value="NZ_CP060695.1"/>
</dbReference>
<protein>
    <recommendedName>
        <fullName evidence="3">TonB C-terminal domain-containing protein</fullName>
    </recommendedName>
</protein>
<dbReference type="EMBL" id="CP060695">
    <property type="protein sequence ID" value="QNM86191.1"/>
    <property type="molecule type" value="Genomic_DNA"/>
</dbReference>
<name>A0A7G9LC42_9FLAO</name>
<proteinExistence type="predicted"/>
<dbReference type="AlphaFoldDB" id="A0A7G9LC42"/>
<keyword evidence="2" id="KW-1185">Reference proteome</keyword>
<dbReference type="Proteomes" id="UP000515808">
    <property type="component" value="Chromosome"/>
</dbReference>
<organism evidence="1 2">
    <name type="scientific">Polaribacter pectinis</name>
    <dbReference type="NCBI Taxonomy" id="2738844"/>
    <lineage>
        <taxon>Bacteria</taxon>
        <taxon>Pseudomonadati</taxon>
        <taxon>Bacteroidota</taxon>
        <taxon>Flavobacteriia</taxon>
        <taxon>Flavobacteriales</taxon>
        <taxon>Flavobacteriaceae</taxon>
    </lineage>
</organism>